<feature type="compositionally biased region" description="Low complexity" evidence="1">
    <location>
        <begin position="541"/>
        <end position="553"/>
    </location>
</feature>
<dbReference type="EMBL" id="JAAAIP010000135">
    <property type="protein sequence ID" value="KAG0324837.1"/>
    <property type="molecule type" value="Genomic_DNA"/>
</dbReference>
<proteinExistence type="predicted"/>
<dbReference type="AlphaFoldDB" id="A0A9P6RTK7"/>
<sequence>MFSSRPPAVERLAINYLVQMRWEPMADAETFVAHMRTESPSVTVSALANIWAKFKHFFNGQDQQSYQKLEHLMNIDEMVKAFEAAPYINLKGEDSVKQEPKQSTNAQPITTLTDLPPSASASSTTTRARPIMRKVPYSNSNFSSSSSASASLLSVGAINRMRFEFQRHNNTFTCAPWITPSGVDVDTTIAGHVLTLTAESSLHSFTVTDSETVLKLFTSTEDKQAVSEVLKGLTDDDTIWTLSKAEEHYLSLYDKPPGELEDVLDMGCLGVMADAKVNSANSGAPCDLPDRSFCSLVHGLFGDLFRVYKRNKFQLPTKKSESWFRENLWATLHNVFNVPDELCYEPGEVHSQASARRKNRERESTQTKLHVGRKADGLASSATPACELLVVEAANIDNGFQGTKAMNDTLKLTKTMKDMFDYILEKIEEKTKDEAKLKIARDQLITFGLRISAGSFALYTLRKLAQGRYYVFTCEGILAFPEVWKDDGSNTSTILMVIYTLLAMKRQLLEMAKKIMDSTKVGFKLPKPVGVEDRDWPATLTTPTNTPRQSPSTPSTPAPLSPLYI</sequence>
<feature type="compositionally biased region" description="Pro residues" evidence="1">
    <location>
        <begin position="554"/>
        <end position="565"/>
    </location>
</feature>
<dbReference type="Proteomes" id="UP000738325">
    <property type="component" value="Unassembled WGS sequence"/>
</dbReference>
<feature type="compositionally biased region" description="Polar residues" evidence="1">
    <location>
        <begin position="101"/>
        <end position="113"/>
    </location>
</feature>
<evidence type="ECO:0000313" key="2">
    <source>
        <dbReference type="EMBL" id="KAG0324837.1"/>
    </source>
</evidence>
<feature type="region of interest" description="Disordered" evidence="1">
    <location>
        <begin position="349"/>
        <end position="373"/>
    </location>
</feature>
<feature type="region of interest" description="Disordered" evidence="1">
    <location>
        <begin position="93"/>
        <end position="127"/>
    </location>
</feature>
<reference evidence="2" key="1">
    <citation type="journal article" date="2020" name="Fungal Divers.">
        <title>Resolving the Mortierellaceae phylogeny through synthesis of multi-gene phylogenetics and phylogenomics.</title>
        <authorList>
            <person name="Vandepol N."/>
            <person name="Liber J."/>
            <person name="Desiro A."/>
            <person name="Na H."/>
            <person name="Kennedy M."/>
            <person name="Barry K."/>
            <person name="Grigoriev I.V."/>
            <person name="Miller A.N."/>
            <person name="O'Donnell K."/>
            <person name="Stajich J.E."/>
            <person name="Bonito G."/>
        </authorList>
    </citation>
    <scope>NUCLEOTIDE SEQUENCE</scope>
    <source>
        <strain evidence="2">REB-010B</strain>
    </source>
</reference>
<organism evidence="2 3">
    <name type="scientific">Dissophora globulifera</name>
    <dbReference type="NCBI Taxonomy" id="979702"/>
    <lineage>
        <taxon>Eukaryota</taxon>
        <taxon>Fungi</taxon>
        <taxon>Fungi incertae sedis</taxon>
        <taxon>Mucoromycota</taxon>
        <taxon>Mortierellomycotina</taxon>
        <taxon>Mortierellomycetes</taxon>
        <taxon>Mortierellales</taxon>
        <taxon>Mortierellaceae</taxon>
        <taxon>Dissophora</taxon>
    </lineage>
</organism>
<evidence type="ECO:0000313" key="3">
    <source>
        <dbReference type="Proteomes" id="UP000738325"/>
    </source>
</evidence>
<dbReference type="OrthoDB" id="2447334at2759"/>
<keyword evidence="3" id="KW-1185">Reference proteome</keyword>
<feature type="region of interest" description="Disordered" evidence="1">
    <location>
        <begin position="532"/>
        <end position="565"/>
    </location>
</feature>
<evidence type="ECO:0000256" key="1">
    <source>
        <dbReference type="SAM" id="MobiDB-lite"/>
    </source>
</evidence>
<name>A0A9P6RTK7_9FUNG</name>
<accession>A0A9P6RTK7</accession>
<protein>
    <submittedName>
        <fullName evidence="2">Uncharacterized protein</fullName>
    </submittedName>
</protein>
<gene>
    <name evidence="2" type="ORF">BGZ99_001401</name>
</gene>
<comment type="caution">
    <text evidence="2">The sequence shown here is derived from an EMBL/GenBank/DDBJ whole genome shotgun (WGS) entry which is preliminary data.</text>
</comment>
<feature type="compositionally biased region" description="Low complexity" evidence="1">
    <location>
        <begin position="116"/>
        <end position="127"/>
    </location>
</feature>